<gene>
    <name evidence="2" type="ORF">DPMN_121734</name>
</gene>
<name>A0A9D4GR84_DREPO</name>
<keyword evidence="1" id="KW-0472">Membrane</keyword>
<dbReference type="EMBL" id="JAIWYP010000005">
    <property type="protein sequence ID" value="KAH3819990.1"/>
    <property type="molecule type" value="Genomic_DNA"/>
</dbReference>
<accession>A0A9D4GR84</accession>
<keyword evidence="1" id="KW-1133">Transmembrane helix</keyword>
<reference evidence="2" key="2">
    <citation type="submission" date="2020-11" db="EMBL/GenBank/DDBJ databases">
        <authorList>
            <person name="McCartney M.A."/>
            <person name="Auch B."/>
            <person name="Kono T."/>
            <person name="Mallez S."/>
            <person name="Becker A."/>
            <person name="Gohl D.M."/>
            <person name="Silverstein K.A.T."/>
            <person name="Koren S."/>
            <person name="Bechman K.B."/>
            <person name="Herman A."/>
            <person name="Abrahante J.E."/>
            <person name="Garbe J."/>
        </authorList>
    </citation>
    <scope>NUCLEOTIDE SEQUENCE</scope>
    <source>
        <strain evidence="2">Duluth1</strain>
        <tissue evidence="2">Whole animal</tissue>
    </source>
</reference>
<evidence type="ECO:0008006" key="4">
    <source>
        <dbReference type="Google" id="ProtNLM"/>
    </source>
</evidence>
<keyword evidence="3" id="KW-1185">Reference proteome</keyword>
<comment type="caution">
    <text evidence="2">The sequence shown here is derived from an EMBL/GenBank/DDBJ whole genome shotgun (WGS) entry which is preliminary data.</text>
</comment>
<evidence type="ECO:0000313" key="2">
    <source>
        <dbReference type="EMBL" id="KAH3819990.1"/>
    </source>
</evidence>
<evidence type="ECO:0000313" key="3">
    <source>
        <dbReference type="Proteomes" id="UP000828390"/>
    </source>
</evidence>
<proteinExistence type="predicted"/>
<dbReference type="Proteomes" id="UP000828390">
    <property type="component" value="Unassembled WGS sequence"/>
</dbReference>
<feature type="transmembrane region" description="Helical" evidence="1">
    <location>
        <begin position="89"/>
        <end position="116"/>
    </location>
</feature>
<keyword evidence="1" id="KW-0812">Transmembrane</keyword>
<reference evidence="2" key="1">
    <citation type="journal article" date="2019" name="bioRxiv">
        <title>The Genome of the Zebra Mussel, Dreissena polymorpha: A Resource for Invasive Species Research.</title>
        <authorList>
            <person name="McCartney M.A."/>
            <person name="Auch B."/>
            <person name="Kono T."/>
            <person name="Mallez S."/>
            <person name="Zhang Y."/>
            <person name="Obille A."/>
            <person name="Becker A."/>
            <person name="Abrahante J.E."/>
            <person name="Garbe J."/>
            <person name="Badalamenti J.P."/>
            <person name="Herman A."/>
            <person name="Mangelson H."/>
            <person name="Liachko I."/>
            <person name="Sullivan S."/>
            <person name="Sone E.D."/>
            <person name="Koren S."/>
            <person name="Silverstein K.A.T."/>
            <person name="Beckman K.B."/>
            <person name="Gohl D.M."/>
        </authorList>
    </citation>
    <scope>NUCLEOTIDE SEQUENCE</scope>
    <source>
        <strain evidence="2">Duluth1</strain>
        <tissue evidence="2">Whole animal</tissue>
    </source>
</reference>
<evidence type="ECO:0000256" key="1">
    <source>
        <dbReference type="SAM" id="Phobius"/>
    </source>
</evidence>
<feature type="transmembrane region" description="Helical" evidence="1">
    <location>
        <begin position="123"/>
        <end position="143"/>
    </location>
</feature>
<protein>
    <recommendedName>
        <fullName evidence="4">Reverse transcriptase domain-containing protein</fullName>
    </recommendedName>
</protein>
<dbReference type="AlphaFoldDB" id="A0A9D4GR84"/>
<organism evidence="2 3">
    <name type="scientific">Dreissena polymorpha</name>
    <name type="common">Zebra mussel</name>
    <name type="synonym">Mytilus polymorpha</name>
    <dbReference type="NCBI Taxonomy" id="45954"/>
    <lineage>
        <taxon>Eukaryota</taxon>
        <taxon>Metazoa</taxon>
        <taxon>Spiralia</taxon>
        <taxon>Lophotrochozoa</taxon>
        <taxon>Mollusca</taxon>
        <taxon>Bivalvia</taxon>
        <taxon>Autobranchia</taxon>
        <taxon>Heteroconchia</taxon>
        <taxon>Euheterodonta</taxon>
        <taxon>Imparidentia</taxon>
        <taxon>Neoheterodontei</taxon>
        <taxon>Myida</taxon>
        <taxon>Dreissenoidea</taxon>
        <taxon>Dreissenidae</taxon>
        <taxon>Dreissena</taxon>
    </lineage>
</organism>
<sequence length="202" mass="21112">MFADDIAAAAETASKLQIQINRIHEFCEATGMQLNLDKSKIIVFRNGAAGGGAGGDDGGGDGCDGGGDDGGVDGGGDIGGDGGVGGGGLVTVVVMVMLMVVVVVIMMLMVVAMVVVVVKMMMLLVLVMMLVVNVVVKVVVVMMPPGDQLAYRLAVDIAYTTLNRLDERPPDDNPNKNRRSAILKIVPEPTMTNRAIFPKFPH</sequence>